<keyword evidence="2" id="KW-1185">Reference proteome</keyword>
<gene>
    <name evidence="1" type="ORF">WMY93_024477</name>
</gene>
<name>A0AAW0N488_9GOBI</name>
<accession>A0AAW0N488</accession>
<reference evidence="2" key="1">
    <citation type="submission" date="2024-04" db="EMBL/GenBank/DDBJ databases">
        <title>Salinicola lusitanus LLJ914,a marine bacterium isolated from the Okinawa Trough.</title>
        <authorList>
            <person name="Li J."/>
        </authorList>
    </citation>
    <scope>NUCLEOTIDE SEQUENCE [LARGE SCALE GENOMIC DNA]</scope>
</reference>
<comment type="caution">
    <text evidence="1">The sequence shown here is derived from an EMBL/GenBank/DDBJ whole genome shotgun (WGS) entry which is preliminary data.</text>
</comment>
<proteinExistence type="predicted"/>
<dbReference type="AlphaFoldDB" id="A0AAW0N488"/>
<organism evidence="1 2">
    <name type="scientific">Mugilogobius chulae</name>
    <name type="common">yellowstripe goby</name>
    <dbReference type="NCBI Taxonomy" id="88201"/>
    <lineage>
        <taxon>Eukaryota</taxon>
        <taxon>Metazoa</taxon>
        <taxon>Chordata</taxon>
        <taxon>Craniata</taxon>
        <taxon>Vertebrata</taxon>
        <taxon>Euteleostomi</taxon>
        <taxon>Actinopterygii</taxon>
        <taxon>Neopterygii</taxon>
        <taxon>Teleostei</taxon>
        <taxon>Neoteleostei</taxon>
        <taxon>Acanthomorphata</taxon>
        <taxon>Gobiaria</taxon>
        <taxon>Gobiiformes</taxon>
        <taxon>Gobioidei</taxon>
        <taxon>Gobiidae</taxon>
        <taxon>Gobionellinae</taxon>
        <taxon>Mugilogobius</taxon>
    </lineage>
</organism>
<evidence type="ECO:0000313" key="2">
    <source>
        <dbReference type="Proteomes" id="UP001460270"/>
    </source>
</evidence>
<dbReference type="EMBL" id="JBBPFD010000018">
    <property type="protein sequence ID" value="KAK7888917.1"/>
    <property type="molecule type" value="Genomic_DNA"/>
</dbReference>
<protein>
    <submittedName>
        <fullName evidence="1">Uncharacterized protein</fullName>
    </submittedName>
</protein>
<evidence type="ECO:0000313" key="1">
    <source>
        <dbReference type="EMBL" id="KAK7888917.1"/>
    </source>
</evidence>
<sequence length="110" mass="12055">MAPLTQTQLPSSFLAHISSYISRPVALLVYEQSQDRAPSFQSVTAGLQIVLLWSIWSVEENGVSNSQSFADGTLGIRSASPQRKIEIGIGSICEMGSRDLICAHTCTRWR</sequence>
<dbReference type="Proteomes" id="UP001460270">
    <property type="component" value="Unassembled WGS sequence"/>
</dbReference>